<feature type="transmembrane region" description="Helical" evidence="7">
    <location>
        <begin position="85"/>
        <end position="104"/>
    </location>
</feature>
<name>E8JMP5_STREI</name>
<comment type="subcellular location">
    <subcellularLocation>
        <location evidence="1">Cell membrane</location>
        <topology evidence="1">Multi-pass membrane protein</topology>
    </subcellularLocation>
</comment>
<keyword evidence="4 7" id="KW-0812">Transmembrane</keyword>
<dbReference type="Proteomes" id="UP000005699">
    <property type="component" value="Unassembled WGS sequence"/>
</dbReference>
<dbReference type="AlphaFoldDB" id="E8JMP5"/>
<dbReference type="SUPFAM" id="SSF103473">
    <property type="entry name" value="MFS general substrate transporter"/>
    <property type="match status" value="1"/>
</dbReference>
<proteinExistence type="predicted"/>
<dbReference type="PANTHER" id="PTHR43124:SF3">
    <property type="entry name" value="CHLORAMPHENICOL EFFLUX PUMP RV0191"/>
    <property type="match status" value="1"/>
</dbReference>
<dbReference type="GO" id="GO:0022857">
    <property type="term" value="F:transmembrane transporter activity"/>
    <property type="evidence" value="ECO:0007669"/>
    <property type="project" value="InterPro"/>
</dbReference>
<dbReference type="Pfam" id="PF07690">
    <property type="entry name" value="MFS_1"/>
    <property type="match status" value="1"/>
</dbReference>
<feature type="transmembrane region" description="Helical" evidence="7">
    <location>
        <begin position="215"/>
        <end position="237"/>
    </location>
</feature>
<feature type="transmembrane region" description="Helical" evidence="7">
    <location>
        <begin position="50"/>
        <end position="73"/>
    </location>
</feature>
<reference evidence="9 10" key="1">
    <citation type="submission" date="2010-12" db="EMBL/GenBank/DDBJ databases">
        <authorList>
            <person name="Muzny D."/>
            <person name="Qin X."/>
            <person name="Deng J."/>
            <person name="Jiang H."/>
            <person name="Liu Y."/>
            <person name="Qu J."/>
            <person name="Song X.-Z."/>
            <person name="Zhang L."/>
            <person name="Thornton R."/>
            <person name="Coyle M."/>
            <person name="Francisco L."/>
            <person name="Jackson L."/>
            <person name="Javaid M."/>
            <person name="Korchina V."/>
            <person name="Kovar C."/>
            <person name="Mata R."/>
            <person name="Mathew T."/>
            <person name="Ngo R."/>
            <person name="Nguyen L."/>
            <person name="Nguyen N."/>
            <person name="Okwuonu G."/>
            <person name="Ongeri F."/>
            <person name="Pham C."/>
            <person name="Simmons D."/>
            <person name="Wilczek-Boney K."/>
            <person name="Hale W."/>
            <person name="Jakkamsetti A."/>
            <person name="Pham P."/>
            <person name="Ruth R."/>
            <person name="San Lucas F."/>
            <person name="Warren J."/>
            <person name="Zhang J."/>
            <person name="Zhao Z."/>
            <person name="Zhou C."/>
            <person name="Zhu D."/>
            <person name="Lee S."/>
            <person name="Bess C."/>
            <person name="Blankenburg K."/>
            <person name="Forbes L."/>
            <person name="Fu Q."/>
            <person name="Gubbala S."/>
            <person name="Hirani K."/>
            <person name="Jayaseelan J.C."/>
            <person name="Lara F."/>
            <person name="Munidasa M."/>
            <person name="Palculict T."/>
            <person name="Patil S."/>
            <person name="Pu L.-L."/>
            <person name="Saada N."/>
            <person name="Tang L."/>
            <person name="Weissenberger G."/>
            <person name="Zhu Y."/>
            <person name="Hemphill L."/>
            <person name="Shang Y."/>
            <person name="Youmans B."/>
            <person name="Ayvaz T."/>
            <person name="Ross M."/>
            <person name="Santibanez J."/>
            <person name="Aqrawi P."/>
            <person name="Gross S."/>
            <person name="Joshi V."/>
            <person name="Fowler G."/>
            <person name="Nazareth L."/>
            <person name="Reid J."/>
            <person name="Worley K."/>
            <person name="Petrosino J."/>
            <person name="Highlander S."/>
            <person name="Gibbs R."/>
        </authorList>
    </citation>
    <scope>NUCLEOTIDE SEQUENCE [LARGE SCALE GENOMIC DNA]</scope>
    <source>
        <strain evidence="9 10">ATCC 9812</strain>
    </source>
</reference>
<protein>
    <submittedName>
        <fullName evidence="9">Transporter, major facilitator family protein</fullName>
    </submittedName>
</protein>
<evidence type="ECO:0000313" key="10">
    <source>
        <dbReference type="Proteomes" id="UP000005699"/>
    </source>
</evidence>
<evidence type="ECO:0000256" key="1">
    <source>
        <dbReference type="ARBA" id="ARBA00004651"/>
    </source>
</evidence>
<dbReference type="InterPro" id="IPR011701">
    <property type="entry name" value="MFS"/>
</dbReference>
<feature type="transmembrane region" description="Helical" evidence="7">
    <location>
        <begin position="249"/>
        <end position="269"/>
    </location>
</feature>
<dbReference type="eggNOG" id="COG2814">
    <property type="taxonomic scope" value="Bacteria"/>
</dbReference>
<dbReference type="InterPro" id="IPR036259">
    <property type="entry name" value="MFS_trans_sf"/>
</dbReference>
<keyword evidence="3" id="KW-1003">Cell membrane</keyword>
<dbReference type="PANTHER" id="PTHR43124">
    <property type="entry name" value="PURINE EFFLUX PUMP PBUE"/>
    <property type="match status" value="1"/>
</dbReference>
<sequence>MVEVKERKCRMQKTSNRSLVLLLTIGVFGILNTEMGITGILPHISEHYGISLTTASLLVSGFALVVAIAGPTMPLLFSKVNRRSVMLLATGAFALSTIVSIFAPNFTVLLIARVLPAIFHPVYVSMAMTVAATSVPENESQKAVAQVFMGVSAGTLLGVPVSNFLASQFSLSLAMLFFAVINLLVFIGTIVLVPSMPVTRGLSYGQQLSILKRKTIWISIISVILLNGAVLGFNSYMSDFLATFSQINVNLIALVLLSIGLANIIGNALAGKFLDKNAHQLLISLPIVLIINLALLFFFGNQALTMMILVVIFGMFGGLAGNVNQYMIYSVGDDAPDFANGLFLAAANLGVTVGTSFTGKFIDIGNGSQFSIWGSIIMLLFAFLTIQIRQKWLSNK</sequence>
<comment type="caution">
    <text evidence="9">The sequence shown here is derived from an EMBL/GenBank/DDBJ whole genome shotgun (WGS) entry which is preliminary data.</text>
</comment>
<dbReference type="GO" id="GO:0005886">
    <property type="term" value="C:plasma membrane"/>
    <property type="evidence" value="ECO:0007669"/>
    <property type="project" value="UniProtKB-SubCell"/>
</dbReference>
<dbReference type="HOGENOM" id="CLU_001265_61_0_9"/>
<keyword evidence="2" id="KW-0813">Transport</keyword>
<keyword evidence="5 7" id="KW-1133">Transmembrane helix</keyword>
<feature type="transmembrane region" description="Helical" evidence="7">
    <location>
        <begin position="281"/>
        <end position="300"/>
    </location>
</feature>
<accession>E8JMP5</accession>
<feature type="transmembrane region" description="Helical" evidence="7">
    <location>
        <begin position="306"/>
        <end position="326"/>
    </location>
</feature>
<dbReference type="PROSITE" id="PS50850">
    <property type="entry name" value="MFS"/>
    <property type="match status" value="1"/>
</dbReference>
<feature type="transmembrane region" description="Helical" evidence="7">
    <location>
        <begin position="338"/>
        <end position="358"/>
    </location>
</feature>
<feature type="transmembrane region" description="Helical" evidence="7">
    <location>
        <begin position="20"/>
        <end position="44"/>
    </location>
</feature>
<evidence type="ECO:0000256" key="3">
    <source>
        <dbReference type="ARBA" id="ARBA00022475"/>
    </source>
</evidence>
<evidence type="ECO:0000256" key="6">
    <source>
        <dbReference type="ARBA" id="ARBA00023136"/>
    </source>
</evidence>
<evidence type="ECO:0000259" key="8">
    <source>
        <dbReference type="PROSITE" id="PS50850"/>
    </source>
</evidence>
<dbReference type="InterPro" id="IPR020846">
    <property type="entry name" value="MFS_dom"/>
</dbReference>
<evidence type="ECO:0000256" key="2">
    <source>
        <dbReference type="ARBA" id="ARBA00022448"/>
    </source>
</evidence>
<gene>
    <name evidence="9" type="ORF">HMPREF0819_0268</name>
</gene>
<feature type="transmembrane region" description="Helical" evidence="7">
    <location>
        <begin position="370"/>
        <end position="388"/>
    </location>
</feature>
<evidence type="ECO:0000313" key="9">
    <source>
        <dbReference type="EMBL" id="EFW89660.1"/>
    </source>
</evidence>
<evidence type="ECO:0000256" key="5">
    <source>
        <dbReference type="ARBA" id="ARBA00022989"/>
    </source>
</evidence>
<organism evidence="9 10">
    <name type="scientific">Streptococcus equinus ATCC 9812</name>
    <dbReference type="NCBI Taxonomy" id="525379"/>
    <lineage>
        <taxon>Bacteria</taxon>
        <taxon>Bacillati</taxon>
        <taxon>Bacillota</taxon>
        <taxon>Bacilli</taxon>
        <taxon>Lactobacillales</taxon>
        <taxon>Streptococcaceae</taxon>
        <taxon>Streptococcus</taxon>
    </lineage>
</organism>
<dbReference type="Gene3D" id="1.20.1250.20">
    <property type="entry name" value="MFS general substrate transporter like domains"/>
    <property type="match status" value="1"/>
</dbReference>
<feature type="transmembrane region" description="Helical" evidence="7">
    <location>
        <begin position="171"/>
        <end position="194"/>
    </location>
</feature>
<evidence type="ECO:0000256" key="4">
    <source>
        <dbReference type="ARBA" id="ARBA00022692"/>
    </source>
</evidence>
<dbReference type="InterPro" id="IPR050189">
    <property type="entry name" value="MFS_Efflux_Transporters"/>
</dbReference>
<dbReference type="CDD" id="cd17324">
    <property type="entry name" value="MFS_NepI_like"/>
    <property type="match status" value="1"/>
</dbReference>
<keyword evidence="6 7" id="KW-0472">Membrane</keyword>
<evidence type="ECO:0000256" key="7">
    <source>
        <dbReference type="SAM" id="Phobius"/>
    </source>
</evidence>
<feature type="domain" description="Major facilitator superfamily (MFS) profile" evidence="8">
    <location>
        <begin position="19"/>
        <end position="392"/>
    </location>
</feature>
<feature type="transmembrane region" description="Helical" evidence="7">
    <location>
        <begin position="143"/>
        <end position="165"/>
    </location>
</feature>
<dbReference type="EMBL" id="AEVB01000006">
    <property type="protein sequence ID" value="EFW89660.1"/>
    <property type="molecule type" value="Genomic_DNA"/>
</dbReference>